<dbReference type="PANTHER" id="PTHR45641">
    <property type="entry name" value="TETRATRICOPEPTIDE REPEAT PROTEIN (AFU_ORTHOLOGUE AFUA_6G03870)"/>
    <property type="match status" value="1"/>
</dbReference>
<dbReference type="PANTHER" id="PTHR45641:SF19">
    <property type="entry name" value="NEPHROCYSTIN-3"/>
    <property type="match status" value="1"/>
</dbReference>
<dbReference type="EMBL" id="LFIW01000541">
    <property type="protein sequence ID" value="KZL86005.1"/>
    <property type="molecule type" value="Genomic_DNA"/>
</dbReference>
<evidence type="ECO:0000313" key="5">
    <source>
        <dbReference type="Proteomes" id="UP000076584"/>
    </source>
</evidence>
<comment type="caution">
    <text evidence="4">The sequence shown here is derived from an EMBL/GenBank/DDBJ whole genome shotgun (WGS) entry which is preliminary data.</text>
</comment>
<keyword evidence="3" id="KW-0812">Transmembrane</keyword>
<keyword evidence="1" id="KW-0677">Repeat</keyword>
<keyword evidence="2" id="KW-0802">TPR repeat</keyword>
<dbReference type="SUPFAM" id="SSF48452">
    <property type="entry name" value="TPR-like"/>
    <property type="match status" value="1"/>
</dbReference>
<accession>A0A162NJG8</accession>
<dbReference type="Pfam" id="PF13424">
    <property type="entry name" value="TPR_12"/>
    <property type="match status" value="1"/>
</dbReference>
<organism evidence="4 5">
    <name type="scientific">Colletotrichum incanum</name>
    <name type="common">Soybean anthracnose fungus</name>
    <dbReference type="NCBI Taxonomy" id="1573173"/>
    <lineage>
        <taxon>Eukaryota</taxon>
        <taxon>Fungi</taxon>
        <taxon>Dikarya</taxon>
        <taxon>Ascomycota</taxon>
        <taxon>Pezizomycotina</taxon>
        <taxon>Sordariomycetes</taxon>
        <taxon>Hypocreomycetidae</taxon>
        <taxon>Glomerellales</taxon>
        <taxon>Glomerellaceae</taxon>
        <taxon>Colletotrichum</taxon>
        <taxon>Colletotrichum spaethianum species complex</taxon>
    </lineage>
</organism>
<protein>
    <submittedName>
        <fullName evidence="4">Uncharacterized protein</fullName>
    </submittedName>
</protein>
<feature type="transmembrane region" description="Helical" evidence="3">
    <location>
        <begin position="6"/>
        <end position="26"/>
    </location>
</feature>
<dbReference type="STRING" id="1573173.A0A162NJG8"/>
<keyword evidence="3" id="KW-0472">Membrane</keyword>
<keyword evidence="5" id="KW-1185">Reference proteome</keyword>
<dbReference type="Proteomes" id="UP000076584">
    <property type="component" value="Unassembled WGS sequence"/>
</dbReference>
<evidence type="ECO:0000256" key="3">
    <source>
        <dbReference type="SAM" id="Phobius"/>
    </source>
</evidence>
<evidence type="ECO:0000313" key="4">
    <source>
        <dbReference type="EMBL" id="KZL86005.1"/>
    </source>
</evidence>
<sequence>MIKVTIGYVAGFIAAAVVVASDSVLTHGARFKITLISWAVPSITVLIAITSIMTPLGLYEQVDTLGTRVRSFAYVKDLSSFGSATSQRGVHDFSRICSWVYVPAPCPYSENRVMVTSNGTNITVELPYGYSSRVSPIVRKIFSSGTTNLTTISNFFDIEWRQLTTTPMLHINNGTEVPVGLYRQLESHIMDLNIRVVEGLVLDGITGGVGFRNHTIPKNIKRGASWSEDLLFIEPIASCVNTNLTLDFEILLNKSSISFSSITNLRLTDRSRFVDMNKTYPSYDRDNAQSNPDLRARAYRAAWLNNALTMQYFNVTTNNSRTTGQRAFSYLDSKLGKEFVLKQNYNTDYRALGFSSNFGNYLDLRDSYYKDKGAKWLNPFNVTSRDFGIVRLLCSGAGGADFANISNIYIGCIKQPAFHLPGSPLRSNLRQDNTTGLNLPGSNVPSNAIGLLFENEGAFSSSWPFDLRGAANMPVFKRWQALSNDSERVADIIKLVWTNITASAVVGTKGTLGPGNNAAANKTVTIFIKPTVVTAAMLLYTALRVSSIAVLRRCLQQLTVRRILTTFLYPEDSNLFMSSKEWSHSNGHKTTGAKAIGTNCDFLEFKDIPRALLPPRGDKTDTDNEMDTDEAIGILTAYAFIMQREVTDKFDIHPLCTGDKALWDLPSRTGESNNLLGKYSEAEQMHRQTLELKKKVLGPENPSTLTSMDSLAGVLRKQGKYDEAE</sequence>
<dbReference type="AlphaFoldDB" id="A0A162NJG8"/>
<name>A0A162NJG8_COLIC</name>
<dbReference type="InterPro" id="IPR011990">
    <property type="entry name" value="TPR-like_helical_dom_sf"/>
</dbReference>
<evidence type="ECO:0000256" key="2">
    <source>
        <dbReference type="ARBA" id="ARBA00022803"/>
    </source>
</evidence>
<feature type="transmembrane region" description="Helical" evidence="3">
    <location>
        <begin position="38"/>
        <end position="59"/>
    </location>
</feature>
<reference evidence="4 5" key="1">
    <citation type="submission" date="2015-06" db="EMBL/GenBank/DDBJ databases">
        <title>Survival trade-offs in plant roots during colonization by closely related pathogenic and mutualistic fungi.</title>
        <authorList>
            <person name="Hacquard S."/>
            <person name="Kracher B."/>
            <person name="Hiruma K."/>
            <person name="Weinman A."/>
            <person name="Muench P."/>
            <person name="Garrido Oter R."/>
            <person name="Ver Loren van Themaat E."/>
            <person name="Dallerey J.-F."/>
            <person name="Damm U."/>
            <person name="Henrissat B."/>
            <person name="Lespinet O."/>
            <person name="Thon M."/>
            <person name="Kemen E."/>
            <person name="McHardy A.C."/>
            <person name="Schulze-Lefert P."/>
            <person name="O'Connell R.J."/>
        </authorList>
    </citation>
    <scope>NUCLEOTIDE SEQUENCE [LARGE SCALE GENOMIC DNA]</scope>
    <source>
        <strain evidence="4 5">MAFF 238704</strain>
    </source>
</reference>
<evidence type="ECO:0000256" key="1">
    <source>
        <dbReference type="ARBA" id="ARBA00022737"/>
    </source>
</evidence>
<proteinExistence type="predicted"/>
<gene>
    <name evidence="4" type="ORF">CI238_13375</name>
</gene>
<keyword evidence="3" id="KW-1133">Transmembrane helix</keyword>
<dbReference type="Gene3D" id="1.25.40.10">
    <property type="entry name" value="Tetratricopeptide repeat domain"/>
    <property type="match status" value="1"/>
</dbReference>